<name>Q7MRL2_WOLSU</name>
<dbReference type="HOGENOM" id="CLU_039381_0_0_7"/>
<dbReference type="FunFam" id="3.30.70.270:FF:000001">
    <property type="entry name" value="Diguanylate cyclase domain protein"/>
    <property type="match status" value="1"/>
</dbReference>
<dbReference type="STRING" id="273121.WS1243"/>
<evidence type="ECO:0000256" key="3">
    <source>
        <dbReference type="SAM" id="Coils"/>
    </source>
</evidence>
<dbReference type="Pfam" id="PF00990">
    <property type="entry name" value="GGDEF"/>
    <property type="match status" value="1"/>
</dbReference>
<reference evidence="5 6" key="1">
    <citation type="journal article" date="2003" name="Proc. Natl. Acad. Sci. U.S.A.">
        <title>Complete genome sequence and analysis of Wolinella succinogenes.</title>
        <authorList>
            <person name="Baar C."/>
            <person name="Eppinger M."/>
            <person name="Raddatz G."/>
            <person name="Simon JM."/>
            <person name="Lanz C."/>
            <person name="Klimmek O."/>
            <person name="Nandakumar R."/>
            <person name="Gross R."/>
            <person name="Rosinus A."/>
            <person name="Keller H."/>
            <person name="Jagtap P."/>
            <person name="Linke B."/>
            <person name="Meyer F."/>
            <person name="Lederer H."/>
            <person name="Schuster S.C."/>
        </authorList>
    </citation>
    <scope>NUCLEOTIDE SEQUENCE [LARGE SCALE GENOMIC DNA]</scope>
    <source>
        <strain evidence="6">ATCC 29543 / DSM 1740 / CCUG 13145 / JCM 31913 / LMG 7466 / NCTC 11488 / FDC 602W</strain>
    </source>
</reference>
<dbReference type="PANTHER" id="PTHR45138:SF9">
    <property type="entry name" value="DIGUANYLATE CYCLASE DGCM-RELATED"/>
    <property type="match status" value="1"/>
</dbReference>
<keyword evidence="3" id="KW-0175">Coiled coil</keyword>
<dbReference type="CDD" id="cd01949">
    <property type="entry name" value="GGDEF"/>
    <property type="match status" value="1"/>
</dbReference>
<sequence>MSNLKEVVKKTLLRLQKEGQIATPDAYREAFCYEAKSAGLSVEDCQWQSRWSQKFDPKTKAQIQAHPIKTPDEFISLIAGILTRMGSGENKESILAQKELLKVILKLLASSPEVAELAKETLLKLDSLSDSKVLSTLKDHWNESLKNQLERHDPSRDFAKILEPFLTPSLSPLLPSEILEAKSLLKNAPATLLEKSARQTLDLALSGRIAVDKRESNRKGLELGEIIEVLVSKLSTLAQAGIHYQDEITHIGKTLEEMILDPRSLEKTKGRLIEITQKIDTHIQNLNKEVAEKKSEIEFLQSKIEELTQELCRAQEEASIDSLTGVHTRRFLEESLSRFEALFLRYESRYSVAFFDIDFFKKINDKYGHEAGDRVLATFGRLLKQSVRQEDIAARYGGEEFIVILPEMNLVEAWRFAERIRALVERSVFVYQDMRIKVSVSGGIAERSECEDRKALIKFADARLYEAKEGGRNQIRPLLS</sequence>
<dbReference type="Proteomes" id="UP000000422">
    <property type="component" value="Chromosome"/>
</dbReference>
<evidence type="ECO:0000256" key="1">
    <source>
        <dbReference type="ARBA" id="ARBA00012528"/>
    </source>
</evidence>
<comment type="catalytic activity">
    <reaction evidence="2">
        <text>2 GTP = 3',3'-c-di-GMP + 2 diphosphate</text>
        <dbReference type="Rhea" id="RHEA:24898"/>
        <dbReference type="ChEBI" id="CHEBI:33019"/>
        <dbReference type="ChEBI" id="CHEBI:37565"/>
        <dbReference type="ChEBI" id="CHEBI:58805"/>
        <dbReference type="EC" id="2.7.7.65"/>
    </reaction>
</comment>
<feature type="coiled-coil region" evidence="3">
    <location>
        <begin position="283"/>
        <end position="317"/>
    </location>
</feature>
<dbReference type="KEGG" id="wsu:WS1243"/>
<dbReference type="PROSITE" id="PS50887">
    <property type="entry name" value="GGDEF"/>
    <property type="match status" value="1"/>
</dbReference>
<evidence type="ECO:0000259" key="4">
    <source>
        <dbReference type="PROSITE" id="PS50887"/>
    </source>
</evidence>
<dbReference type="GO" id="GO:0052621">
    <property type="term" value="F:diguanylate cyclase activity"/>
    <property type="evidence" value="ECO:0007669"/>
    <property type="project" value="UniProtKB-EC"/>
</dbReference>
<dbReference type="InterPro" id="IPR029787">
    <property type="entry name" value="Nucleotide_cyclase"/>
</dbReference>
<dbReference type="InterPro" id="IPR050469">
    <property type="entry name" value="Diguanylate_Cyclase"/>
</dbReference>
<dbReference type="Gene3D" id="3.30.70.270">
    <property type="match status" value="1"/>
</dbReference>
<dbReference type="EMBL" id="BX571660">
    <property type="protein sequence ID" value="CAE10323.1"/>
    <property type="molecule type" value="Genomic_DNA"/>
</dbReference>
<dbReference type="AlphaFoldDB" id="Q7MRL2"/>
<evidence type="ECO:0000256" key="2">
    <source>
        <dbReference type="ARBA" id="ARBA00034247"/>
    </source>
</evidence>
<dbReference type="eggNOG" id="COG3706">
    <property type="taxonomic scope" value="Bacteria"/>
</dbReference>
<dbReference type="RefSeq" id="WP_011139110.1">
    <property type="nucleotide sequence ID" value="NC_005090.1"/>
</dbReference>
<feature type="domain" description="GGDEF" evidence="4">
    <location>
        <begin position="348"/>
        <end position="480"/>
    </location>
</feature>
<evidence type="ECO:0000313" key="6">
    <source>
        <dbReference type="Proteomes" id="UP000000422"/>
    </source>
</evidence>
<organism evidence="6">
    <name type="scientific">Wolinella succinogenes (strain ATCC 29543 / DSM 1740 / CCUG 13145 / JCM 31913 / LMG 7466 / NCTC 11488 / FDC 602W)</name>
    <name type="common">Vibrio succinogenes</name>
    <dbReference type="NCBI Taxonomy" id="273121"/>
    <lineage>
        <taxon>Bacteria</taxon>
        <taxon>Pseudomonadati</taxon>
        <taxon>Campylobacterota</taxon>
        <taxon>Epsilonproteobacteria</taxon>
        <taxon>Campylobacterales</taxon>
        <taxon>Helicobacteraceae</taxon>
        <taxon>Wolinella</taxon>
    </lineage>
</organism>
<proteinExistence type="predicted"/>
<dbReference type="NCBIfam" id="TIGR00254">
    <property type="entry name" value="GGDEF"/>
    <property type="match status" value="1"/>
</dbReference>
<dbReference type="PANTHER" id="PTHR45138">
    <property type="entry name" value="REGULATORY COMPONENTS OF SENSORY TRANSDUCTION SYSTEM"/>
    <property type="match status" value="1"/>
</dbReference>
<dbReference type="SMART" id="SM00267">
    <property type="entry name" value="GGDEF"/>
    <property type="match status" value="1"/>
</dbReference>
<accession>Q7MRL2</accession>
<dbReference type="EC" id="2.7.7.65" evidence="1"/>
<evidence type="ECO:0000313" key="5">
    <source>
        <dbReference type="EMBL" id="CAE10323.1"/>
    </source>
</evidence>
<dbReference type="InterPro" id="IPR000160">
    <property type="entry name" value="GGDEF_dom"/>
</dbReference>
<dbReference type="SUPFAM" id="SSF55073">
    <property type="entry name" value="Nucleotide cyclase"/>
    <property type="match status" value="1"/>
</dbReference>
<dbReference type="InterPro" id="IPR043128">
    <property type="entry name" value="Rev_trsase/Diguanyl_cyclase"/>
</dbReference>
<keyword evidence="6" id="KW-1185">Reference proteome</keyword>
<gene>
    <name evidence="5" type="ordered locus">WS1243</name>
</gene>
<protein>
    <recommendedName>
        <fullName evidence="1">diguanylate cyclase</fullName>
        <ecNumber evidence="1">2.7.7.65</ecNumber>
    </recommendedName>
</protein>